<dbReference type="RefSeq" id="WP_153572390.1">
    <property type="nucleotide sequence ID" value="NZ_CP045725.1"/>
</dbReference>
<proteinExistence type="inferred from homology"/>
<dbReference type="InterPro" id="IPR050739">
    <property type="entry name" value="MFP"/>
</dbReference>
<reference evidence="6 7" key="1">
    <citation type="submission" date="2019-10" db="EMBL/GenBank/DDBJ databases">
        <title>Genomic analysis of Raineyella sp. CBA3103.</title>
        <authorList>
            <person name="Roh S.W."/>
        </authorList>
    </citation>
    <scope>NUCLEOTIDE SEQUENCE [LARGE SCALE GENOMIC DNA]</scope>
    <source>
        <strain evidence="6 7">CBA3103</strain>
    </source>
</reference>
<protein>
    <submittedName>
        <fullName evidence="6">HlyD family efflux transporter periplasmic adaptor subunit</fullName>
    </submittedName>
</protein>
<name>A0A5Q2FA65_9ACTN</name>
<evidence type="ECO:0000313" key="7">
    <source>
        <dbReference type="Proteomes" id="UP000386847"/>
    </source>
</evidence>
<accession>A0A5Q2FA65</accession>
<dbReference type="EMBL" id="CP045725">
    <property type="protein sequence ID" value="QGF23860.1"/>
    <property type="molecule type" value="Genomic_DNA"/>
</dbReference>
<evidence type="ECO:0000256" key="2">
    <source>
        <dbReference type="ARBA" id="ARBA00009477"/>
    </source>
</evidence>
<dbReference type="PANTHER" id="PTHR30386">
    <property type="entry name" value="MEMBRANE FUSION SUBUNIT OF EMRAB-TOLC MULTIDRUG EFFLUX PUMP"/>
    <property type="match status" value="1"/>
</dbReference>
<keyword evidence="5" id="KW-0472">Membrane</keyword>
<keyword evidence="3" id="KW-0812">Transmembrane</keyword>
<gene>
    <name evidence="6" type="ORF">Rai3103_09435</name>
</gene>
<organism evidence="6 7">
    <name type="scientific">Raineyella fluvialis</name>
    <dbReference type="NCBI Taxonomy" id="2662261"/>
    <lineage>
        <taxon>Bacteria</taxon>
        <taxon>Bacillati</taxon>
        <taxon>Actinomycetota</taxon>
        <taxon>Actinomycetes</taxon>
        <taxon>Propionibacteriales</taxon>
        <taxon>Propionibacteriaceae</taxon>
        <taxon>Raineyella</taxon>
    </lineage>
</organism>
<keyword evidence="7" id="KW-1185">Reference proteome</keyword>
<keyword evidence="4" id="KW-1133">Transmembrane helix</keyword>
<comment type="subcellular location">
    <subcellularLocation>
        <location evidence="1">Membrane</location>
        <topology evidence="1">Single-pass membrane protein</topology>
    </subcellularLocation>
</comment>
<dbReference type="SUPFAM" id="SSF111369">
    <property type="entry name" value="HlyD-like secretion proteins"/>
    <property type="match status" value="1"/>
</dbReference>
<dbReference type="Gene3D" id="2.40.50.100">
    <property type="match status" value="1"/>
</dbReference>
<dbReference type="AlphaFoldDB" id="A0A5Q2FA65"/>
<dbReference type="PANTHER" id="PTHR30386:SF26">
    <property type="entry name" value="TRANSPORT PROTEIN COMB"/>
    <property type="match status" value="1"/>
</dbReference>
<evidence type="ECO:0000313" key="6">
    <source>
        <dbReference type="EMBL" id="QGF23860.1"/>
    </source>
</evidence>
<comment type="similarity">
    <text evidence="2">Belongs to the membrane fusion protein (MFP) (TC 8.A.1) family.</text>
</comment>
<evidence type="ECO:0000256" key="4">
    <source>
        <dbReference type="ARBA" id="ARBA00022989"/>
    </source>
</evidence>
<evidence type="ECO:0000256" key="3">
    <source>
        <dbReference type="ARBA" id="ARBA00022692"/>
    </source>
</evidence>
<evidence type="ECO:0000256" key="1">
    <source>
        <dbReference type="ARBA" id="ARBA00004167"/>
    </source>
</evidence>
<dbReference type="KEGG" id="rain:Rai3103_09435"/>
<sequence>MTWPVRIKLWFGIIVVLALCLGLTLLFNHRQTQVASVSASVEAPTVTISSDYGGVVTDQLVQPGDRVTAGEVLFVASSPQVSQEAARGNTPKNTPIYTVDAAKSTIVYRSVTDGYVAGMQALKGTYIAGTTPMVVVVQEGRRQVAADFRLAPHDYGRIDNGAHVSIILPNNEKLDGQVENVDVTAGAADGSVPLTRVRVSSDQLSDARLGSLTRQGTPVTAILSLRDEGPLAGMNQSFLNFLTKIGLR</sequence>
<dbReference type="Proteomes" id="UP000386847">
    <property type="component" value="Chromosome"/>
</dbReference>
<evidence type="ECO:0000256" key="5">
    <source>
        <dbReference type="ARBA" id="ARBA00023136"/>
    </source>
</evidence>
<dbReference type="GO" id="GO:0016020">
    <property type="term" value="C:membrane"/>
    <property type="evidence" value="ECO:0007669"/>
    <property type="project" value="UniProtKB-SubCell"/>
</dbReference>